<comment type="cofactor">
    <cofactor evidence="1">
        <name>a divalent metal cation</name>
        <dbReference type="ChEBI" id="CHEBI:60240"/>
    </cofactor>
</comment>
<dbReference type="PANTHER" id="PTHR30636:SF3">
    <property type="entry name" value="UPF0701 PROTEIN YICC"/>
    <property type="match status" value="1"/>
</dbReference>
<keyword evidence="4" id="KW-0378">Hydrolase</keyword>
<keyword evidence="9" id="KW-1185">Reference proteome</keyword>
<protein>
    <submittedName>
        <fullName evidence="8">YicC family protein</fullName>
    </submittedName>
</protein>
<dbReference type="AlphaFoldDB" id="A0A3L7JYC0"/>
<dbReference type="Pfam" id="PF03755">
    <property type="entry name" value="YicC-like_N"/>
    <property type="match status" value="1"/>
</dbReference>
<organism evidence="8 9">
    <name type="scientific">Falsibacillus albus</name>
    <dbReference type="NCBI Taxonomy" id="2478915"/>
    <lineage>
        <taxon>Bacteria</taxon>
        <taxon>Bacillati</taxon>
        <taxon>Bacillota</taxon>
        <taxon>Bacilli</taxon>
        <taxon>Bacillales</taxon>
        <taxon>Bacillaceae</taxon>
        <taxon>Falsibacillus</taxon>
    </lineage>
</organism>
<evidence type="ECO:0000256" key="3">
    <source>
        <dbReference type="ARBA" id="ARBA00022759"/>
    </source>
</evidence>
<comment type="caution">
    <text evidence="8">The sequence shown here is derived from an EMBL/GenBank/DDBJ whole genome shotgun (WGS) entry which is preliminary data.</text>
</comment>
<accession>A0A3L7JYC0</accession>
<evidence type="ECO:0000256" key="5">
    <source>
        <dbReference type="ARBA" id="ARBA00035648"/>
    </source>
</evidence>
<dbReference type="InterPro" id="IPR013527">
    <property type="entry name" value="YicC-like_N"/>
</dbReference>
<dbReference type="InterPro" id="IPR005229">
    <property type="entry name" value="YicC/YloC-like"/>
</dbReference>
<dbReference type="RefSeq" id="WP_121680323.1">
    <property type="nucleotide sequence ID" value="NZ_RCVZ01000005.1"/>
</dbReference>
<evidence type="ECO:0000313" key="8">
    <source>
        <dbReference type="EMBL" id="RLQ95797.1"/>
    </source>
</evidence>
<evidence type="ECO:0000259" key="7">
    <source>
        <dbReference type="Pfam" id="PF08340"/>
    </source>
</evidence>
<dbReference type="InterPro" id="IPR013551">
    <property type="entry name" value="YicC-like_C"/>
</dbReference>
<evidence type="ECO:0000259" key="6">
    <source>
        <dbReference type="Pfam" id="PF03755"/>
    </source>
</evidence>
<reference evidence="8 9" key="1">
    <citation type="submission" date="2018-10" db="EMBL/GenBank/DDBJ databases">
        <title>Falsibacillus sp. genome draft.</title>
        <authorList>
            <person name="Shi S."/>
        </authorList>
    </citation>
    <scope>NUCLEOTIDE SEQUENCE [LARGE SCALE GENOMIC DNA]</scope>
    <source>
        <strain evidence="8 9">GY 10110</strain>
    </source>
</reference>
<feature type="domain" description="Endoribonuclease YicC-like N-terminal" evidence="6">
    <location>
        <begin position="3"/>
        <end position="157"/>
    </location>
</feature>
<evidence type="ECO:0000256" key="4">
    <source>
        <dbReference type="ARBA" id="ARBA00022801"/>
    </source>
</evidence>
<dbReference type="Proteomes" id="UP000276770">
    <property type="component" value="Unassembled WGS sequence"/>
</dbReference>
<dbReference type="PANTHER" id="PTHR30636">
    <property type="entry name" value="UPF0701 PROTEIN YICC"/>
    <property type="match status" value="1"/>
</dbReference>
<evidence type="ECO:0000256" key="2">
    <source>
        <dbReference type="ARBA" id="ARBA00022722"/>
    </source>
</evidence>
<sequence length="291" mass="33901">MVMSMTGFGRGRAESSQYAVTVEMKSVNHRFCEFNIRMPRQLLSIEEKIKKNIGDIVKRGRTEVFIAFEGEGLVKRKLHIDWELLEDYYQLVNKIKDTFNVHTEIDLKDLINRSDFISIEEMEEENEMIDSLVLEAVYGAVQKLSEMRAAEGQALKKDLLHQLRAFNLELKKLKEYAPAVTEKYKARLEKKVSEWMNGEIDEARIMTELAIFADKSDISEEMTRLDSHIAQFRQALDQKQPIGRKLDFMIQEMNREVNTIGSKANDSNISHTVVELKTYLEKMREQVQNIE</sequence>
<dbReference type="Pfam" id="PF08340">
    <property type="entry name" value="YicC-like_C"/>
    <property type="match status" value="1"/>
</dbReference>
<evidence type="ECO:0000256" key="1">
    <source>
        <dbReference type="ARBA" id="ARBA00001968"/>
    </source>
</evidence>
<keyword evidence="2" id="KW-0540">Nuclease</keyword>
<dbReference type="GO" id="GO:0004521">
    <property type="term" value="F:RNA endonuclease activity"/>
    <property type="evidence" value="ECO:0007669"/>
    <property type="project" value="InterPro"/>
</dbReference>
<dbReference type="GO" id="GO:0016787">
    <property type="term" value="F:hydrolase activity"/>
    <property type="evidence" value="ECO:0007669"/>
    <property type="project" value="UniProtKB-KW"/>
</dbReference>
<dbReference type="OrthoDB" id="9771229at2"/>
<name>A0A3L7JYC0_9BACI</name>
<feature type="domain" description="Endoribonuclease YicC-like C-terminal" evidence="7">
    <location>
        <begin position="174"/>
        <end position="291"/>
    </location>
</feature>
<keyword evidence="3" id="KW-0255">Endonuclease</keyword>
<proteinExistence type="inferred from homology"/>
<dbReference type="EMBL" id="RCVZ01000005">
    <property type="protein sequence ID" value="RLQ95797.1"/>
    <property type="molecule type" value="Genomic_DNA"/>
</dbReference>
<gene>
    <name evidence="8" type="ORF">D9X91_09245</name>
</gene>
<dbReference type="NCBIfam" id="TIGR00255">
    <property type="entry name" value="YicC/YloC family endoribonuclease"/>
    <property type="match status" value="1"/>
</dbReference>
<evidence type="ECO:0000313" key="9">
    <source>
        <dbReference type="Proteomes" id="UP000276770"/>
    </source>
</evidence>
<comment type="similarity">
    <text evidence="5">Belongs to the YicC/YloC family.</text>
</comment>